<protein>
    <submittedName>
        <fullName evidence="2">Uncharacterized protein</fullName>
    </submittedName>
</protein>
<reference evidence="2 3" key="1">
    <citation type="journal article" date="2016" name="Mol. Biol. Evol.">
        <title>Comparative Genomics of Early-Diverging Mushroom-Forming Fungi Provides Insights into the Origins of Lignocellulose Decay Capabilities.</title>
        <authorList>
            <person name="Nagy L.G."/>
            <person name="Riley R."/>
            <person name="Tritt A."/>
            <person name="Adam C."/>
            <person name="Daum C."/>
            <person name="Floudas D."/>
            <person name="Sun H."/>
            <person name="Yadav J.S."/>
            <person name="Pangilinan J."/>
            <person name="Larsson K.H."/>
            <person name="Matsuura K."/>
            <person name="Barry K."/>
            <person name="Labutti K."/>
            <person name="Kuo R."/>
            <person name="Ohm R.A."/>
            <person name="Bhattacharya S.S."/>
            <person name="Shirouzu T."/>
            <person name="Yoshinaga Y."/>
            <person name="Martin F.M."/>
            <person name="Grigoriev I.V."/>
            <person name="Hibbett D.S."/>
        </authorList>
    </citation>
    <scope>NUCLEOTIDE SEQUENCE [LARGE SCALE GENOMIC DNA]</scope>
    <source>
        <strain evidence="2 3">CBS 109695</strain>
    </source>
</reference>
<evidence type="ECO:0000256" key="1">
    <source>
        <dbReference type="SAM" id="Phobius"/>
    </source>
</evidence>
<dbReference type="EMBL" id="KV417484">
    <property type="protein sequence ID" value="KZP32869.1"/>
    <property type="molecule type" value="Genomic_DNA"/>
</dbReference>
<sequence>MLGAERSIARAPTHSALVAVKCKKGRDTTTVELIAKDLTIAIAKFRVVLSPLRLKASLGVGRSPGQAGDVFDWARLTYGTRSRSGFGVQDIFVSWLSGMSRTSRGMSVQAGGDFTGIRDDASSEIRDAMIVMAVSAAIGSFMSQVLVYSVGSKGWS</sequence>
<keyword evidence="1" id="KW-0812">Transmembrane</keyword>
<feature type="transmembrane region" description="Helical" evidence="1">
    <location>
        <begin position="128"/>
        <end position="150"/>
    </location>
</feature>
<keyword evidence="3" id="KW-1185">Reference proteome</keyword>
<evidence type="ECO:0000313" key="2">
    <source>
        <dbReference type="EMBL" id="KZP32869.1"/>
    </source>
</evidence>
<dbReference type="AlphaFoldDB" id="A0A166VM04"/>
<evidence type="ECO:0000313" key="3">
    <source>
        <dbReference type="Proteomes" id="UP000076532"/>
    </source>
</evidence>
<name>A0A166VM04_9AGAM</name>
<proteinExistence type="predicted"/>
<gene>
    <name evidence="2" type="ORF">FIBSPDRAFT_882185</name>
</gene>
<dbReference type="Proteomes" id="UP000076532">
    <property type="component" value="Unassembled WGS sequence"/>
</dbReference>
<organism evidence="2 3">
    <name type="scientific">Athelia psychrophila</name>
    <dbReference type="NCBI Taxonomy" id="1759441"/>
    <lineage>
        <taxon>Eukaryota</taxon>
        <taxon>Fungi</taxon>
        <taxon>Dikarya</taxon>
        <taxon>Basidiomycota</taxon>
        <taxon>Agaricomycotina</taxon>
        <taxon>Agaricomycetes</taxon>
        <taxon>Agaricomycetidae</taxon>
        <taxon>Atheliales</taxon>
        <taxon>Atheliaceae</taxon>
        <taxon>Athelia</taxon>
    </lineage>
</organism>
<keyword evidence="1" id="KW-1133">Transmembrane helix</keyword>
<keyword evidence="1" id="KW-0472">Membrane</keyword>
<accession>A0A166VM04</accession>